<organism evidence="2 3">
    <name type="scientific">Collybiopsis luxurians FD-317 M1</name>
    <dbReference type="NCBI Taxonomy" id="944289"/>
    <lineage>
        <taxon>Eukaryota</taxon>
        <taxon>Fungi</taxon>
        <taxon>Dikarya</taxon>
        <taxon>Basidiomycota</taxon>
        <taxon>Agaricomycotina</taxon>
        <taxon>Agaricomycetes</taxon>
        <taxon>Agaricomycetidae</taxon>
        <taxon>Agaricales</taxon>
        <taxon>Marasmiineae</taxon>
        <taxon>Omphalotaceae</taxon>
        <taxon>Collybiopsis</taxon>
        <taxon>Collybiopsis luxurians</taxon>
    </lineage>
</organism>
<dbReference type="AlphaFoldDB" id="A0A0D0BXV2"/>
<gene>
    <name evidence="2" type="ORF">GYMLUDRAFT_897974</name>
</gene>
<dbReference type="Proteomes" id="UP000053593">
    <property type="component" value="Unassembled WGS sequence"/>
</dbReference>
<name>A0A0D0BXV2_9AGAR</name>
<dbReference type="HOGENOM" id="CLU_1315532_0_0_1"/>
<dbReference type="EMBL" id="KN834814">
    <property type="protein sequence ID" value="KIK54664.1"/>
    <property type="molecule type" value="Genomic_DNA"/>
</dbReference>
<proteinExistence type="predicted"/>
<protein>
    <submittedName>
        <fullName evidence="2">Uncharacterized protein</fullName>
    </submittedName>
</protein>
<evidence type="ECO:0000313" key="3">
    <source>
        <dbReference type="Proteomes" id="UP000053593"/>
    </source>
</evidence>
<evidence type="ECO:0000256" key="1">
    <source>
        <dbReference type="SAM" id="MobiDB-lite"/>
    </source>
</evidence>
<accession>A0A0D0BXV2</accession>
<sequence>MTMSSQSPLYDPSRRSSQYSDHRAERSHLSYLSSSSDSESEISRTSSRRRFVDRPGAGVSFSSSRASSHTTVNGGTISAIGRDQHTNQQTHNTYSIYSYHSYDDNTNARRSRDTSNRMARLPSQAAVSFGSARASSHTTVNDGTISAVGRDQHTNQQTHNSYSIYSYHSYHDNANARRSRDASNGMAHLLCWCRCWCGVHIVSLSLPDS</sequence>
<feature type="region of interest" description="Disordered" evidence="1">
    <location>
        <begin position="1"/>
        <end position="88"/>
    </location>
</feature>
<evidence type="ECO:0000313" key="2">
    <source>
        <dbReference type="EMBL" id="KIK54664.1"/>
    </source>
</evidence>
<reference evidence="2 3" key="1">
    <citation type="submission" date="2014-04" db="EMBL/GenBank/DDBJ databases">
        <title>Evolutionary Origins and Diversification of the Mycorrhizal Mutualists.</title>
        <authorList>
            <consortium name="DOE Joint Genome Institute"/>
            <consortium name="Mycorrhizal Genomics Consortium"/>
            <person name="Kohler A."/>
            <person name="Kuo A."/>
            <person name="Nagy L.G."/>
            <person name="Floudas D."/>
            <person name="Copeland A."/>
            <person name="Barry K.W."/>
            <person name="Cichocki N."/>
            <person name="Veneault-Fourrey C."/>
            <person name="LaButti K."/>
            <person name="Lindquist E.A."/>
            <person name="Lipzen A."/>
            <person name="Lundell T."/>
            <person name="Morin E."/>
            <person name="Murat C."/>
            <person name="Riley R."/>
            <person name="Ohm R."/>
            <person name="Sun H."/>
            <person name="Tunlid A."/>
            <person name="Henrissat B."/>
            <person name="Grigoriev I.V."/>
            <person name="Hibbett D.S."/>
            <person name="Martin F."/>
        </authorList>
    </citation>
    <scope>NUCLEOTIDE SEQUENCE [LARGE SCALE GENOMIC DNA]</scope>
    <source>
        <strain evidence="2 3">FD-317 M1</strain>
    </source>
</reference>
<keyword evidence="3" id="KW-1185">Reference proteome</keyword>